<sequence>MKKNALLLPILMMATLISCNNSLKKQTNKNAADAIYFGGDILTMEGDAASYIEAVAVKDGKIIFAGTKSDADKFRGNQTAMKDLAGKTLLPGFVDGHSHFSEVGLQSVSANLLSPPDGQVKNINDLQKVLREFMATSSIVAAHQLVLGMNYDNSQLQEQRSPVRQELDAVSTELPVLVIHQSGHLAVFNSKALSMAGITADSKDPQGGVIEREADGKTPNGVLQESAFFQIIPKLPLNFTPEEVVSMLQTSENIYMKNGFTTIQDGKTSPANIKILPELAKKGLFKVDIVSYPDFVLLSKDSILWGPLMSKKYTNHFRIGGVKLTLDGSPQGKTAWFTKPYFKVPEGKEDTYAGYAAFTDTALIKWFELAYKNNWQLLTHTNGDAAIDQLIKMDKAASFKYPAKDRRTVMIHGQFLRYDQVKQIKNAGIFASLFPLHTFNWGDYHRQSVVGPERAENMSPTGWLLENKMKFSIHSDAPVIFPNSMQLISTAVNRTTRTNYLLGPKQKVSPYIALKAMTIWPAYQYFEEHTKGSLVKGKNADFVILDKNPVKVDSKKINEIKVVETIKEGKTVYPD</sequence>
<dbReference type="Proteomes" id="UP000537204">
    <property type="component" value="Unassembled WGS sequence"/>
</dbReference>
<keyword evidence="1" id="KW-0732">Signal</keyword>
<evidence type="ECO:0000259" key="2">
    <source>
        <dbReference type="Pfam" id="PF07969"/>
    </source>
</evidence>
<name>A0A7W8ZQ34_9SPHI</name>
<dbReference type="PROSITE" id="PS51257">
    <property type="entry name" value="PROKAR_LIPOPROTEIN"/>
    <property type="match status" value="1"/>
</dbReference>
<dbReference type="PANTHER" id="PTHR22642:SF2">
    <property type="entry name" value="PROTEIN LONG AFTER FAR-RED 3"/>
    <property type="match status" value="1"/>
</dbReference>
<reference evidence="3 4" key="1">
    <citation type="submission" date="2020-08" db="EMBL/GenBank/DDBJ databases">
        <title>Genomic Encyclopedia of Type Strains, Phase IV (KMG-V): Genome sequencing to study the core and pangenomes of soil and plant-associated prokaryotes.</title>
        <authorList>
            <person name="Whitman W."/>
        </authorList>
    </citation>
    <scope>NUCLEOTIDE SEQUENCE [LARGE SCALE GENOMIC DNA]</scope>
    <source>
        <strain evidence="3 4">S3M1</strain>
    </source>
</reference>
<protein>
    <recommendedName>
        <fullName evidence="2">Amidohydrolase 3 domain-containing protein</fullName>
    </recommendedName>
</protein>
<dbReference type="InterPro" id="IPR011059">
    <property type="entry name" value="Metal-dep_hydrolase_composite"/>
</dbReference>
<dbReference type="SUPFAM" id="SSF51338">
    <property type="entry name" value="Composite domain of metallo-dependent hydrolases"/>
    <property type="match status" value="1"/>
</dbReference>
<dbReference type="CDD" id="cd01300">
    <property type="entry name" value="YtcJ_like"/>
    <property type="match status" value="1"/>
</dbReference>
<dbReference type="Gene3D" id="2.30.40.10">
    <property type="entry name" value="Urease, subunit C, domain 1"/>
    <property type="match status" value="1"/>
</dbReference>
<evidence type="ECO:0000256" key="1">
    <source>
        <dbReference type="SAM" id="SignalP"/>
    </source>
</evidence>
<proteinExistence type="predicted"/>
<dbReference type="Gene3D" id="3.20.20.140">
    <property type="entry name" value="Metal-dependent hydrolases"/>
    <property type="match status" value="1"/>
</dbReference>
<comment type="caution">
    <text evidence="3">The sequence shown here is derived from an EMBL/GenBank/DDBJ whole genome shotgun (WGS) entry which is preliminary data.</text>
</comment>
<organism evidence="3 4">
    <name type="scientific">Pedobacter cryoconitis</name>
    <dbReference type="NCBI Taxonomy" id="188932"/>
    <lineage>
        <taxon>Bacteria</taxon>
        <taxon>Pseudomonadati</taxon>
        <taxon>Bacteroidota</taxon>
        <taxon>Sphingobacteriia</taxon>
        <taxon>Sphingobacteriales</taxon>
        <taxon>Sphingobacteriaceae</taxon>
        <taxon>Pedobacter</taxon>
    </lineage>
</organism>
<dbReference type="SUPFAM" id="SSF51556">
    <property type="entry name" value="Metallo-dependent hydrolases"/>
    <property type="match status" value="1"/>
</dbReference>
<dbReference type="RefSeq" id="WP_183883955.1">
    <property type="nucleotide sequence ID" value="NZ_JACHCE010000007.1"/>
</dbReference>
<dbReference type="AlphaFoldDB" id="A0A7W8ZQ34"/>
<evidence type="ECO:0000313" key="4">
    <source>
        <dbReference type="Proteomes" id="UP000537204"/>
    </source>
</evidence>
<dbReference type="Pfam" id="PF07969">
    <property type="entry name" value="Amidohydro_3"/>
    <property type="match status" value="1"/>
</dbReference>
<evidence type="ECO:0000313" key="3">
    <source>
        <dbReference type="EMBL" id="MBB5638112.1"/>
    </source>
</evidence>
<dbReference type="InterPro" id="IPR013108">
    <property type="entry name" value="Amidohydro_3"/>
</dbReference>
<dbReference type="Gene3D" id="3.10.310.70">
    <property type="match status" value="1"/>
</dbReference>
<feature type="chain" id="PRO_5030815154" description="Amidohydrolase 3 domain-containing protein" evidence="1">
    <location>
        <begin position="19"/>
        <end position="575"/>
    </location>
</feature>
<dbReference type="InterPro" id="IPR033932">
    <property type="entry name" value="YtcJ-like"/>
</dbReference>
<feature type="signal peptide" evidence="1">
    <location>
        <begin position="1"/>
        <end position="18"/>
    </location>
</feature>
<feature type="domain" description="Amidohydrolase 3" evidence="2">
    <location>
        <begin position="83"/>
        <end position="573"/>
    </location>
</feature>
<dbReference type="InterPro" id="IPR032466">
    <property type="entry name" value="Metal_Hydrolase"/>
</dbReference>
<accession>A0A7W8ZQ34</accession>
<dbReference type="GO" id="GO:0016810">
    <property type="term" value="F:hydrolase activity, acting on carbon-nitrogen (but not peptide) bonds"/>
    <property type="evidence" value="ECO:0007669"/>
    <property type="project" value="InterPro"/>
</dbReference>
<dbReference type="PANTHER" id="PTHR22642">
    <property type="entry name" value="IMIDAZOLONEPROPIONASE"/>
    <property type="match status" value="1"/>
</dbReference>
<gene>
    <name evidence="3" type="ORF">HDE68_004038</name>
</gene>
<dbReference type="EMBL" id="JACHCE010000007">
    <property type="protein sequence ID" value="MBB5638112.1"/>
    <property type="molecule type" value="Genomic_DNA"/>
</dbReference>